<dbReference type="SUPFAM" id="SSF54616">
    <property type="entry name" value="DNA-binding domain of Mlu1-box binding protein MBP1"/>
    <property type="match status" value="1"/>
</dbReference>
<dbReference type="InterPro" id="IPR018004">
    <property type="entry name" value="KilA/APSES_HTH"/>
</dbReference>
<evidence type="ECO:0000256" key="1">
    <source>
        <dbReference type="ARBA" id="ARBA00022737"/>
    </source>
</evidence>
<reference evidence="6 7" key="2">
    <citation type="submission" date="2019-11" db="EMBL/GenBank/DDBJ databases">
        <authorList>
            <person name="Lu H."/>
        </authorList>
    </citation>
    <scope>NUCLEOTIDE SEQUENCE [LARGE SCALE GENOMIC DNA]</scope>
    <source>
        <strain evidence="6 7">FIM1</strain>
    </source>
</reference>
<dbReference type="InterPro" id="IPR036887">
    <property type="entry name" value="HTH_APSES_sf"/>
</dbReference>
<dbReference type="PROSITE" id="PS50088">
    <property type="entry name" value="ANK_REPEAT"/>
    <property type="match status" value="2"/>
</dbReference>
<dbReference type="InterPro" id="IPR036770">
    <property type="entry name" value="Ankyrin_rpt-contain_sf"/>
</dbReference>
<name>A0ABX6F3V3_KLUMA</name>
<gene>
    <name evidence="6" type="primary">MBP1</name>
    <name evidence="6" type="ORF">FIM1_4385</name>
</gene>
<keyword evidence="1" id="KW-0677">Repeat</keyword>
<dbReference type="PANTHER" id="PTHR43828">
    <property type="entry name" value="ASPARAGINASE"/>
    <property type="match status" value="1"/>
</dbReference>
<dbReference type="Pfam" id="PF04383">
    <property type="entry name" value="KilA-N"/>
    <property type="match status" value="1"/>
</dbReference>
<organism evidence="6 7">
    <name type="scientific">Kluyveromyces marxianus</name>
    <name type="common">Yeast</name>
    <name type="synonym">Candida kefyr</name>
    <dbReference type="NCBI Taxonomy" id="4911"/>
    <lineage>
        <taxon>Eukaryota</taxon>
        <taxon>Fungi</taxon>
        <taxon>Dikarya</taxon>
        <taxon>Ascomycota</taxon>
        <taxon>Saccharomycotina</taxon>
        <taxon>Saccharomycetes</taxon>
        <taxon>Saccharomycetales</taxon>
        <taxon>Saccharomycetaceae</taxon>
        <taxon>Kluyveromyces</taxon>
    </lineage>
</organism>
<protein>
    <submittedName>
        <fullName evidence="6">Transcription factor MBP1</fullName>
    </submittedName>
</protein>
<evidence type="ECO:0000313" key="7">
    <source>
        <dbReference type="Proteomes" id="UP000422736"/>
    </source>
</evidence>
<dbReference type="InterPro" id="IPR051642">
    <property type="entry name" value="SWI6-like"/>
</dbReference>
<sequence>MSSDQIYSAKYSGVEVYEFIHPTGSIMKRKADNWVNATHILKAAKFPKAKRTRILEKEVITDTHEKVQGGFGKYQGTWIPLELARKLAEKFEVLEELRPLFDFTQQEGTASPPQAPKHHHASRTDSVRKRATKSASTTTSKVPEAKSSSQSSSQRQQQKQQQKAASASGSVSVPRRGRPPRNKPTVALQRSQSEMVFPKPSIPFSSIQGTKLPSLQPQLARSSTSLSPIIDVKSPLDQTSPQFKELDIEDGLSSDIEPNSLMAAKHEDSTHIMNSKDEPVSSSSSLPSSPTEFSQSVPFSSRPNIQTPLQMNGTTSMNMILPKFPSSQNSQSDSNQRANDYLTKLVNYFISNDLQNESETPVDLLNPPLHCSPFIDTWIDPEHHTAFHWACAMGNLAIVEALLKAGASIRSVNNVGETPLIRSSIFHNCYTKRTYPQIFEILKDTVFDLDAKSRNVIHRIVARKSHTPSAVYYLDVVLSKIKDFTPQYRIDVLINQQDSEGNSPLHYAAMNKDNQFYQLLVKNGALTTIHNLNGMSPNGIINGKYSTEDISKGQRLDDPYDFNRMYPSQAATTANRAIPDVINMMKEMSNSYQNLYQKRQNDAIQMERTVKSMNKTISSIENKLMDTLHVKQLGDIDVVINQRRESIEELQTKISANKRTLMNTLESGQVKLIRKFVDEESKEETENDENSESVHELLKDLVLLQLKRKRKITQIIDVITDNSKVYKYRKMISQGTDIDVPDVDECLDVIYDTLSKES</sequence>
<dbReference type="PANTHER" id="PTHR43828:SF15">
    <property type="entry name" value="TRANSCRIPTION FACTOR MBP1"/>
    <property type="match status" value="1"/>
</dbReference>
<dbReference type="Gene3D" id="1.25.40.20">
    <property type="entry name" value="Ankyrin repeat-containing domain"/>
    <property type="match status" value="1"/>
</dbReference>
<dbReference type="InterPro" id="IPR002110">
    <property type="entry name" value="Ankyrin_rpt"/>
</dbReference>
<feature type="domain" description="HTH APSES-type" evidence="5">
    <location>
        <begin position="6"/>
        <end position="112"/>
    </location>
</feature>
<feature type="region of interest" description="Disordered" evidence="4">
    <location>
        <begin position="267"/>
        <end position="310"/>
    </location>
</feature>
<dbReference type="Gene3D" id="3.10.260.10">
    <property type="entry name" value="Transcription regulator HTH, APSES-type DNA-binding domain"/>
    <property type="match status" value="1"/>
</dbReference>
<keyword evidence="7" id="KW-1185">Reference proteome</keyword>
<evidence type="ECO:0000313" key="6">
    <source>
        <dbReference type="EMBL" id="QGN18067.1"/>
    </source>
</evidence>
<feature type="repeat" description="ANK" evidence="3">
    <location>
        <begin position="500"/>
        <end position="532"/>
    </location>
</feature>
<dbReference type="Pfam" id="PF00023">
    <property type="entry name" value="Ank"/>
    <property type="match status" value="2"/>
</dbReference>
<dbReference type="InterPro" id="IPR003163">
    <property type="entry name" value="Tscrpt_reg_HTH_APSES-type"/>
</dbReference>
<feature type="repeat" description="ANK" evidence="3">
    <location>
        <begin position="382"/>
        <end position="414"/>
    </location>
</feature>
<feature type="compositionally biased region" description="Low complexity" evidence="4">
    <location>
        <begin position="280"/>
        <end position="296"/>
    </location>
</feature>
<evidence type="ECO:0000256" key="2">
    <source>
        <dbReference type="ARBA" id="ARBA00023043"/>
    </source>
</evidence>
<dbReference type="EMBL" id="CP015061">
    <property type="protein sequence ID" value="QGN18067.1"/>
    <property type="molecule type" value="Genomic_DNA"/>
</dbReference>
<dbReference type="PROSITE" id="PS51299">
    <property type="entry name" value="HTH_APSES"/>
    <property type="match status" value="1"/>
</dbReference>
<evidence type="ECO:0000256" key="3">
    <source>
        <dbReference type="PROSITE-ProRule" id="PRU00023"/>
    </source>
</evidence>
<feature type="compositionally biased region" description="Low complexity" evidence="4">
    <location>
        <begin position="133"/>
        <end position="174"/>
    </location>
</feature>
<proteinExistence type="predicted"/>
<dbReference type="Proteomes" id="UP000422736">
    <property type="component" value="Chromosome 7"/>
</dbReference>
<accession>A0ABX6F3V3</accession>
<feature type="compositionally biased region" description="Basic and acidic residues" evidence="4">
    <location>
        <begin position="267"/>
        <end position="279"/>
    </location>
</feature>
<keyword evidence="2 3" id="KW-0040">ANK repeat</keyword>
<dbReference type="SMART" id="SM00248">
    <property type="entry name" value="ANK"/>
    <property type="match status" value="2"/>
</dbReference>
<reference evidence="6 7" key="1">
    <citation type="submission" date="2016-03" db="EMBL/GenBank/DDBJ databases">
        <title>How can Kluyveromyces marxianus grow so fast - potential evolutionary course in Saccharomyces Complex revealed by comparative genomics.</title>
        <authorList>
            <person name="Mo W."/>
            <person name="Lu W."/>
            <person name="Yang X."/>
            <person name="Qi J."/>
            <person name="Lv H."/>
        </authorList>
    </citation>
    <scope>NUCLEOTIDE SEQUENCE [LARGE SCALE GENOMIC DNA]</scope>
    <source>
        <strain evidence="6 7">FIM1</strain>
    </source>
</reference>
<evidence type="ECO:0000256" key="4">
    <source>
        <dbReference type="SAM" id="MobiDB-lite"/>
    </source>
</evidence>
<dbReference type="SMART" id="SM01252">
    <property type="entry name" value="KilA-N"/>
    <property type="match status" value="1"/>
</dbReference>
<feature type="compositionally biased region" description="Polar residues" evidence="4">
    <location>
        <begin position="297"/>
        <end position="310"/>
    </location>
</feature>
<feature type="region of interest" description="Disordered" evidence="4">
    <location>
        <begin position="106"/>
        <end position="209"/>
    </location>
</feature>
<evidence type="ECO:0000259" key="5">
    <source>
        <dbReference type="PROSITE" id="PS51299"/>
    </source>
</evidence>
<dbReference type="PROSITE" id="PS50297">
    <property type="entry name" value="ANK_REP_REGION"/>
    <property type="match status" value="2"/>
</dbReference>
<dbReference type="SUPFAM" id="SSF48403">
    <property type="entry name" value="Ankyrin repeat"/>
    <property type="match status" value="1"/>
</dbReference>